<dbReference type="AlphaFoldDB" id="A0A2P2PKK4"/>
<dbReference type="EMBL" id="GGEC01074717">
    <property type="protein sequence ID" value="MBX55201.1"/>
    <property type="molecule type" value="Transcribed_RNA"/>
</dbReference>
<sequence>MHLSGKFKKKKKYKEFTLLKYQTIIRVLVTW</sequence>
<proteinExistence type="predicted"/>
<protein>
    <submittedName>
        <fullName evidence="1">Uncharacterized protein</fullName>
    </submittedName>
</protein>
<name>A0A2P2PKK4_RHIMU</name>
<organism evidence="1">
    <name type="scientific">Rhizophora mucronata</name>
    <name type="common">Asiatic mangrove</name>
    <dbReference type="NCBI Taxonomy" id="61149"/>
    <lineage>
        <taxon>Eukaryota</taxon>
        <taxon>Viridiplantae</taxon>
        <taxon>Streptophyta</taxon>
        <taxon>Embryophyta</taxon>
        <taxon>Tracheophyta</taxon>
        <taxon>Spermatophyta</taxon>
        <taxon>Magnoliopsida</taxon>
        <taxon>eudicotyledons</taxon>
        <taxon>Gunneridae</taxon>
        <taxon>Pentapetalae</taxon>
        <taxon>rosids</taxon>
        <taxon>fabids</taxon>
        <taxon>Malpighiales</taxon>
        <taxon>Rhizophoraceae</taxon>
        <taxon>Rhizophora</taxon>
    </lineage>
</organism>
<accession>A0A2P2PKK4</accession>
<reference evidence="1" key="1">
    <citation type="submission" date="2018-02" db="EMBL/GenBank/DDBJ databases">
        <title>Rhizophora mucronata_Transcriptome.</title>
        <authorList>
            <person name="Meera S.P."/>
            <person name="Sreeshan A."/>
            <person name="Augustine A."/>
        </authorList>
    </citation>
    <scope>NUCLEOTIDE SEQUENCE</scope>
    <source>
        <tissue evidence="1">Leaf</tissue>
    </source>
</reference>
<evidence type="ECO:0000313" key="1">
    <source>
        <dbReference type="EMBL" id="MBX55201.1"/>
    </source>
</evidence>